<dbReference type="AlphaFoldDB" id="A0A0B2SB96"/>
<evidence type="ECO:0000313" key="1">
    <source>
        <dbReference type="EMBL" id="KHN44026.1"/>
    </source>
</evidence>
<name>A0A0B2SB96_GLYSO</name>
<reference evidence="1" key="1">
    <citation type="submission" date="2014-07" db="EMBL/GenBank/DDBJ databases">
        <title>Identification of a novel salt tolerance gene in wild soybean by whole-genome sequencing.</title>
        <authorList>
            <person name="Lam H.-M."/>
            <person name="Qi X."/>
            <person name="Li M.-W."/>
            <person name="Liu X."/>
            <person name="Xie M."/>
            <person name="Ni M."/>
            <person name="Xu X."/>
        </authorList>
    </citation>
    <scope>NUCLEOTIDE SEQUENCE [LARGE SCALE GENOMIC DNA]</scope>
    <source>
        <tissue evidence="1">Root</tissue>
    </source>
</reference>
<gene>
    <name evidence="1" type="ORF">glysoja_037881</name>
</gene>
<organism evidence="1">
    <name type="scientific">Glycine soja</name>
    <name type="common">Wild soybean</name>
    <dbReference type="NCBI Taxonomy" id="3848"/>
    <lineage>
        <taxon>Eukaryota</taxon>
        <taxon>Viridiplantae</taxon>
        <taxon>Streptophyta</taxon>
        <taxon>Embryophyta</taxon>
        <taxon>Tracheophyta</taxon>
        <taxon>Spermatophyta</taxon>
        <taxon>Magnoliopsida</taxon>
        <taxon>eudicotyledons</taxon>
        <taxon>Gunneridae</taxon>
        <taxon>Pentapetalae</taxon>
        <taxon>rosids</taxon>
        <taxon>fabids</taxon>
        <taxon>Fabales</taxon>
        <taxon>Fabaceae</taxon>
        <taxon>Papilionoideae</taxon>
        <taxon>50 kb inversion clade</taxon>
        <taxon>NPAAA clade</taxon>
        <taxon>indigoferoid/millettioid clade</taxon>
        <taxon>Phaseoleae</taxon>
        <taxon>Glycine</taxon>
        <taxon>Glycine subgen. Soja</taxon>
    </lineage>
</organism>
<dbReference type="Proteomes" id="UP000053555">
    <property type="component" value="Unassembled WGS sequence"/>
</dbReference>
<dbReference type="EMBL" id="KN643443">
    <property type="protein sequence ID" value="KHN44026.1"/>
    <property type="molecule type" value="Genomic_DNA"/>
</dbReference>
<proteinExistence type="predicted"/>
<sequence length="39" mass="4327">MDRKQGFFSALKDEVVHGISPAWSRCIAHILAAPLSQFV</sequence>
<accession>A0A0B2SB96</accession>
<protein>
    <submittedName>
        <fullName evidence="1">Uncharacterized protein</fullName>
    </submittedName>
</protein>